<dbReference type="Proteomes" id="UP000789524">
    <property type="component" value="Unassembled WGS sequence"/>
</dbReference>
<protein>
    <submittedName>
        <fullName evidence="2">(African queen) hypothetical protein</fullName>
    </submittedName>
</protein>
<accession>A0A8J2QD47</accession>
<evidence type="ECO:0000313" key="2">
    <source>
        <dbReference type="EMBL" id="CAG9559322.1"/>
    </source>
</evidence>
<comment type="caution">
    <text evidence="2">The sequence shown here is derived from an EMBL/GenBank/DDBJ whole genome shotgun (WGS) entry which is preliminary data.</text>
</comment>
<feature type="region of interest" description="Disordered" evidence="1">
    <location>
        <begin position="122"/>
        <end position="167"/>
    </location>
</feature>
<proteinExistence type="predicted"/>
<name>A0A8J2QD47_9NEOP</name>
<evidence type="ECO:0000313" key="3">
    <source>
        <dbReference type="Proteomes" id="UP000789524"/>
    </source>
</evidence>
<dbReference type="AlphaFoldDB" id="A0A8J2QD47"/>
<organism evidence="2 3">
    <name type="scientific">Danaus chrysippus</name>
    <name type="common">African queen</name>
    <dbReference type="NCBI Taxonomy" id="151541"/>
    <lineage>
        <taxon>Eukaryota</taxon>
        <taxon>Metazoa</taxon>
        <taxon>Ecdysozoa</taxon>
        <taxon>Arthropoda</taxon>
        <taxon>Hexapoda</taxon>
        <taxon>Insecta</taxon>
        <taxon>Pterygota</taxon>
        <taxon>Neoptera</taxon>
        <taxon>Endopterygota</taxon>
        <taxon>Lepidoptera</taxon>
        <taxon>Glossata</taxon>
        <taxon>Ditrysia</taxon>
        <taxon>Papilionoidea</taxon>
        <taxon>Nymphalidae</taxon>
        <taxon>Danainae</taxon>
        <taxon>Danaini</taxon>
        <taxon>Danaina</taxon>
        <taxon>Danaus</taxon>
        <taxon>Anosia</taxon>
    </lineage>
</organism>
<dbReference type="EMBL" id="CAKASE010000043">
    <property type="protein sequence ID" value="CAG9559322.1"/>
    <property type="molecule type" value="Genomic_DNA"/>
</dbReference>
<sequence length="167" mass="18436">MSTYPTKRVDITTLTVKSPQCQLKELQKKKYIKAVNDRDRSLSEATPTRPLFDRDGLLRYKAEDRAEIIACGLEQQSTPHEDGDEEFIREVEDSVRNYLATSLSQIDDGLLVTPSEVAATRELIPAPLSGATESPAPMAADQDQPPPSRRRLEGSYPAGSLEGGHQP</sequence>
<dbReference type="OrthoDB" id="6931986at2759"/>
<reference evidence="2" key="1">
    <citation type="submission" date="2021-09" db="EMBL/GenBank/DDBJ databases">
        <authorList>
            <person name="Martin H S."/>
        </authorList>
    </citation>
    <scope>NUCLEOTIDE SEQUENCE</scope>
</reference>
<keyword evidence="3" id="KW-1185">Reference proteome</keyword>
<gene>
    <name evidence="2" type="ORF">DCHRY22_LOCUS1203</name>
</gene>
<evidence type="ECO:0000256" key="1">
    <source>
        <dbReference type="SAM" id="MobiDB-lite"/>
    </source>
</evidence>